<dbReference type="CDD" id="cd10564">
    <property type="entry name" value="NapF_like"/>
    <property type="match status" value="1"/>
</dbReference>
<organism evidence="8 9">
    <name type="scientific">Meridianimarinicoccus marinus</name>
    <dbReference type="NCBI Taxonomy" id="3231483"/>
    <lineage>
        <taxon>Bacteria</taxon>
        <taxon>Pseudomonadati</taxon>
        <taxon>Pseudomonadota</taxon>
        <taxon>Alphaproteobacteria</taxon>
        <taxon>Rhodobacterales</taxon>
        <taxon>Paracoccaceae</taxon>
        <taxon>Meridianimarinicoccus</taxon>
    </lineage>
</organism>
<evidence type="ECO:0000256" key="2">
    <source>
        <dbReference type="ARBA" id="ARBA00022723"/>
    </source>
</evidence>
<comment type="subunit">
    <text evidence="6">Interacts with the cytoplasmic NapA precursor.</text>
</comment>
<comment type="subcellular location">
    <subcellularLocation>
        <location evidence="6">Cytoplasm</location>
    </subcellularLocation>
</comment>
<feature type="binding site" evidence="6">
    <location>
        <position position="42"/>
    </location>
    <ligand>
        <name>[4Fe-4S] cluster</name>
        <dbReference type="ChEBI" id="CHEBI:49883"/>
        <label>1</label>
    </ligand>
</feature>
<dbReference type="InterPro" id="IPR050572">
    <property type="entry name" value="Fe-S_Ferredoxin"/>
</dbReference>
<feature type="binding site" evidence="6">
    <location>
        <position position="36"/>
    </location>
    <ligand>
        <name>[4Fe-4S] cluster</name>
        <dbReference type="ChEBI" id="CHEBI:49883"/>
        <label>1</label>
    </ligand>
</feature>
<evidence type="ECO:0000313" key="8">
    <source>
        <dbReference type="EMBL" id="MEV8468470.1"/>
    </source>
</evidence>
<sequence length="169" mass="17804">MATATSRREFLRGRIGHDARSVMRPPGASAAFLDACTRCSDCISACPEGILVRDADNGPVVDFSKGACTFCGQCAEACPTEALMPDRVAAWCWKARVADNCLSMNGVTCRSCQDSCESSAISFRLALGGISRPVIDLGQCTGCGGCAYSCPTGAIDFYHPEITNKEAAE</sequence>
<dbReference type="InterPro" id="IPR017896">
    <property type="entry name" value="4Fe4S_Fe-S-bd"/>
</dbReference>
<dbReference type="PROSITE" id="PS51379">
    <property type="entry name" value="4FE4S_FER_2"/>
    <property type="match status" value="3"/>
</dbReference>
<feature type="binding site" evidence="6">
    <location>
        <position position="140"/>
    </location>
    <ligand>
        <name>[4Fe-4S] cluster</name>
        <dbReference type="ChEBI" id="CHEBI:49883"/>
        <label>3</label>
    </ligand>
</feature>
<accession>A0ABV3LA72</accession>
<feature type="binding site" evidence="6">
    <location>
        <position position="39"/>
    </location>
    <ligand>
        <name>[4Fe-4S] cluster</name>
        <dbReference type="ChEBI" id="CHEBI:49883"/>
        <label>1</label>
    </ligand>
</feature>
<comment type="function">
    <text evidence="6">Could be involved in the maturation of NapA, the catalytic subunit of the periplasmic nitrate reductase, before its export into the periplasm.</text>
</comment>
<dbReference type="Gene3D" id="3.30.70.20">
    <property type="match status" value="2"/>
</dbReference>
<comment type="similarity">
    <text evidence="6">Belongs to the NapF family.</text>
</comment>
<keyword evidence="2 6" id="KW-0479">Metal-binding</keyword>
<feature type="binding site" evidence="6">
    <location>
        <position position="146"/>
    </location>
    <ligand>
        <name>[4Fe-4S] cluster</name>
        <dbReference type="ChEBI" id="CHEBI:49883"/>
        <label>3</label>
    </ligand>
</feature>
<feature type="binding site" evidence="6">
    <location>
        <position position="143"/>
    </location>
    <ligand>
        <name>[4Fe-4S] cluster</name>
        <dbReference type="ChEBI" id="CHEBI:49883"/>
        <label>3</label>
    </ligand>
</feature>
<dbReference type="HAMAP" id="MF_02201">
    <property type="entry name" value="NapF"/>
    <property type="match status" value="1"/>
</dbReference>
<proteinExistence type="inferred from homology"/>
<keyword evidence="4 6" id="KW-0408">Iron</keyword>
<feature type="binding site" evidence="6">
    <location>
        <position position="71"/>
    </location>
    <ligand>
        <name>[4Fe-4S] cluster</name>
        <dbReference type="ChEBI" id="CHEBI:49883"/>
        <label>2</label>
    </ligand>
</feature>
<dbReference type="RefSeq" id="WP_366194423.1">
    <property type="nucleotide sequence ID" value="NZ_JBFBVU010000029.1"/>
</dbReference>
<feature type="binding site" evidence="6">
    <location>
        <position position="74"/>
    </location>
    <ligand>
        <name>[4Fe-4S] cluster</name>
        <dbReference type="ChEBI" id="CHEBI:49883"/>
        <label>2</label>
    </ligand>
</feature>
<protein>
    <recommendedName>
        <fullName evidence="6">Ferredoxin-type protein NapF</fullName>
    </recommendedName>
</protein>
<keyword evidence="9" id="KW-1185">Reference proteome</keyword>
<comment type="cofactor">
    <cofactor evidence="6">
        <name>[4Fe-4S] cluster</name>
        <dbReference type="ChEBI" id="CHEBI:49883"/>
    </cofactor>
</comment>
<evidence type="ECO:0000259" key="7">
    <source>
        <dbReference type="PROSITE" id="PS51379"/>
    </source>
</evidence>
<feature type="domain" description="4Fe-4S ferredoxin-type" evidence="7">
    <location>
        <begin position="27"/>
        <end position="56"/>
    </location>
</feature>
<evidence type="ECO:0000256" key="4">
    <source>
        <dbReference type="ARBA" id="ARBA00023004"/>
    </source>
</evidence>
<feature type="domain" description="4Fe-4S ferredoxin-type" evidence="7">
    <location>
        <begin position="131"/>
        <end position="160"/>
    </location>
</feature>
<evidence type="ECO:0000313" key="9">
    <source>
        <dbReference type="Proteomes" id="UP001553161"/>
    </source>
</evidence>
<feature type="domain" description="4Fe-4S ferredoxin-type" evidence="7">
    <location>
        <begin position="57"/>
        <end position="88"/>
    </location>
</feature>
<dbReference type="Proteomes" id="UP001553161">
    <property type="component" value="Unassembled WGS sequence"/>
</dbReference>
<name>A0ABV3LA72_9RHOB</name>
<keyword evidence="1 6" id="KW-0004">4Fe-4S</keyword>
<dbReference type="InterPro" id="IPR017900">
    <property type="entry name" value="4Fe4S_Fe_S_CS"/>
</dbReference>
<comment type="caution">
    <text evidence="8">The sequence shown here is derived from an EMBL/GenBank/DDBJ whole genome shotgun (WGS) entry which is preliminary data.</text>
</comment>
<dbReference type="InterPro" id="IPR004496">
    <property type="entry name" value="NapF"/>
</dbReference>
<gene>
    <name evidence="6 8" type="primary">napF</name>
    <name evidence="8" type="ORF">AB0T83_16970</name>
</gene>
<evidence type="ECO:0000256" key="5">
    <source>
        <dbReference type="ARBA" id="ARBA00023014"/>
    </source>
</evidence>
<feature type="binding site" evidence="6">
    <location>
        <position position="78"/>
    </location>
    <ligand>
        <name>[4Fe-4S] cluster</name>
        <dbReference type="ChEBI" id="CHEBI:49883"/>
        <label>2</label>
    </ligand>
</feature>
<dbReference type="SUPFAM" id="SSF54862">
    <property type="entry name" value="4Fe-4S ferredoxins"/>
    <property type="match status" value="1"/>
</dbReference>
<keyword evidence="6" id="KW-0963">Cytoplasm</keyword>
<evidence type="ECO:0000256" key="3">
    <source>
        <dbReference type="ARBA" id="ARBA00022737"/>
    </source>
</evidence>
<dbReference type="PROSITE" id="PS00198">
    <property type="entry name" value="4FE4S_FER_1"/>
    <property type="match status" value="2"/>
</dbReference>
<dbReference type="PANTHER" id="PTHR43687:SF1">
    <property type="entry name" value="FERREDOXIN III"/>
    <property type="match status" value="1"/>
</dbReference>
<evidence type="ECO:0000256" key="6">
    <source>
        <dbReference type="HAMAP-Rule" id="MF_02201"/>
    </source>
</evidence>
<feature type="binding site" evidence="6">
    <location>
        <position position="150"/>
    </location>
    <ligand>
        <name>[4Fe-4S] cluster</name>
        <dbReference type="ChEBI" id="CHEBI:49883"/>
        <label>3</label>
    </ligand>
</feature>
<dbReference type="Pfam" id="PF12838">
    <property type="entry name" value="Fer4_7"/>
    <property type="match status" value="1"/>
</dbReference>
<feature type="binding site" evidence="6">
    <location>
        <position position="68"/>
    </location>
    <ligand>
        <name>[4Fe-4S] cluster</name>
        <dbReference type="ChEBI" id="CHEBI:49883"/>
        <label>2</label>
    </ligand>
</feature>
<keyword evidence="5 6" id="KW-0411">Iron-sulfur</keyword>
<keyword evidence="3 6" id="KW-0677">Repeat</keyword>
<feature type="binding site" evidence="6">
    <location>
        <position position="46"/>
    </location>
    <ligand>
        <name>[4Fe-4S] cluster</name>
        <dbReference type="ChEBI" id="CHEBI:49883"/>
        <label>1</label>
    </ligand>
</feature>
<reference evidence="8 9" key="1">
    <citation type="submission" date="2024-07" db="EMBL/GenBank/DDBJ databases">
        <authorList>
            <person name="Kang M."/>
        </authorList>
    </citation>
    <scope>NUCLEOTIDE SEQUENCE [LARGE SCALE GENOMIC DNA]</scope>
    <source>
        <strain evidence="8 9">DFM31</strain>
    </source>
</reference>
<dbReference type="EMBL" id="JBFBVU010000029">
    <property type="protein sequence ID" value="MEV8468470.1"/>
    <property type="molecule type" value="Genomic_DNA"/>
</dbReference>
<dbReference type="Pfam" id="PF13187">
    <property type="entry name" value="Fer4_9"/>
    <property type="match status" value="1"/>
</dbReference>
<dbReference type="NCBIfam" id="TIGR00402">
    <property type="entry name" value="napF"/>
    <property type="match status" value="1"/>
</dbReference>
<dbReference type="PANTHER" id="PTHR43687">
    <property type="entry name" value="ADENYLYLSULFATE REDUCTASE, BETA SUBUNIT"/>
    <property type="match status" value="1"/>
</dbReference>
<evidence type="ECO:0000256" key="1">
    <source>
        <dbReference type="ARBA" id="ARBA00022485"/>
    </source>
</evidence>